<comment type="caution">
    <text evidence="1">The sequence shown here is derived from an EMBL/GenBank/DDBJ whole genome shotgun (WGS) entry which is preliminary data.</text>
</comment>
<dbReference type="AlphaFoldDB" id="A0A6V7U1L8"/>
<evidence type="ECO:0000313" key="2">
    <source>
        <dbReference type="Proteomes" id="UP000580250"/>
    </source>
</evidence>
<evidence type="ECO:0000313" key="1">
    <source>
        <dbReference type="EMBL" id="CAD2142486.1"/>
    </source>
</evidence>
<name>A0A6V7U1L8_MELEN</name>
<accession>A0A6V7U1L8</accession>
<sequence>MEVNIEWLRKPQAPETIPTFCCWDLRIYGRQNFLSIMNTFKSSANYNSYSPHKLELSVKL</sequence>
<dbReference type="Proteomes" id="UP000580250">
    <property type="component" value="Unassembled WGS sequence"/>
</dbReference>
<proteinExistence type="predicted"/>
<reference evidence="1 2" key="1">
    <citation type="submission" date="2020-08" db="EMBL/GenBank/DDBJ databases">
        <authorList>
            <person name="Koutsovoulos G."/>
            <person name="Danchin GJ E."/>
        </authorList>
    </citation>
    <scope>NUCLEOTIDE SEQUENCE [LARGE SCALE GENOMIC DNA]</scope>
</reference>
<dbReference type="EMBL" id="CAJEWN010000029">
    <property type="protein sequence ID" value="CAD2142486.1"/>
    <property type="molecule type" value="Genomic_DNA"/>
</dbReference>
<gene>
    <name evidence="1" type="ORF">MENT_LOCUS7251</name>
</gene>
<protein>
    <submittedName>
        <fullName evidence="1">Uncharacterized protein</fullName>
    </submittedName>
</protein>
<organism evidence="1 2">
    <name type="scientific">Meloidogyne enterolobii</name>
    <name type="common">Root-knot nematode worm</name>
    <name type="synonym">Meloidogyne mayaguensis</name>
    <dbReference type="NCBI Taxonomy" id="390850"/>
    <lineage>
        <taxon>Eukaryota</taxon>
        <taxon>Metazoa</taxon>
        <taxon>Ecdysozoa</taxon>
        <taxon>Nematoda</taxon>
        <taxon>Chromadorea</taxon>
        <taxon>Rhabditida</taxon>
        <taxon>Tylenchina</taxon>
        <taxon>Tylenchomorpha</taxon>
        <taxon>Tylenchoidea</taxon>
        <taxon>Meloidogynidae</taxon>
        <taxon>Meloidogyninae</taxon>
        <taxon>Meloidogyne</taxon>
    </lineage>
</organism>